<dbReference type="AlphaFoldDB" id="A0A6G1I9K2"/>
<evidence type="ECO:0000313" key="3">
    <source>
        <dbReference type="Proteomes" id="UP000799640"/>
    </source>
</evidence>
<accession>A0A6G1I9K2</accession>
<organism evidence="2 3">
    <name type="scientific">Trichodelitschia bisporula</name>
    <dbReference type="NCBI Taxonomy" id="703511"/>
    <lineage>
        <taxon>Eukaryota</taxon>
        <taxon>Fungi</taxon>
        <taxon>Dikarya</taxon>
        <taxon>Ascomycota</taxon>
        <taxon>Pezizomycotina</taxon>
        <taxon>Dothideomycetes</taxon>
        <taxon>Dothideomycetes incertae sedis</taxon>
        <taxon>Phaeotrichales</taxon>
        <taxon>Phaeotrichaceae</taxon>
        <taxon>Trichodelitschia</taxon>
    </lineage>
</organism>
<protein>
    <submittedName>
        <fullName evidence="2">Uncharacterized protein</fullName>
    </submittedName>
</protein>
<keyword evidence="3" id="KW-1185">Reference proteome</keyword>
<sequence>MVPPLKASTLPSAPEVNSHPGGISHSPNGSQATTQQKARSRHISPCLRYLPSPPYIPPLKPLRTSPRNLQRRFTPSQRLQVHSLRRRPTVATRSRPRACIASLERGTLFPPLCSLRYLVPSTLQREVPCYLTPQVLWLLSHGGVPCSSLFSARDAGIEMTAGSCRTAR</sequence>
<proteinExistence type="predicted"/>
<dbReference type="Proteomes" id="UP000799640">
    <property type="component" value="Unassembled WGS sequence"/>
</dbReference>
<gene>
    <name evidence="2" type="ORF">EJ06DRAFT_1008</name>
</gene>
<dbReference type="EMBL" id="ML996687">
    <property type="protein sequence ID" value="KAF2404854.1"/>
    <property type="molecule type" value="Genomic_DNA"/>
</dbReference>
<feature type="compositionally biased region" description="Polar residues" evidence="1">
    <location>
        <begin position="25"/>
        <end position="37"/>
    </location>
</feature>
<evidence type="ECO:0000313" key="2">
    <source>
        <dbReference type="EMBL" id="KAF2404854.1"/>
    </source>
</evidence>
<name>A0A6G1I9K2_9PEZI</name>
<feature type="region of interest" description="Disordered" evidence="1">
    <location>
        <begin position="1"/>
        <end position="41"/>
    </location>
</feature>
<reference evidence="2" key="1">
    <citation type="journal article" date="2020" name="Stud. Mycol.">
        <title>101 Dothideomycetes genomes: a test case for predicting lifestyles and emergence of pathogens.</title>
        <authorList>
            <person name="Haridas S."/>
            <person name="Albert R."/>
            <person name="Binder M."/>
            <person name="Bloem J."/>
            <person name="Labutti K."/>
            <person name="Salamov A."/>
            <person name="Andreopoulos B."/>
            <person name="Baker S."/>
            <person name="Barry K."/>
            <person name="Bills G."/>
            <person name="Bluhm B."/>
            <person name="Cannon C."/>
            <person name="Castanera R."/>
            <person name="Culley D."/>
            <person name="Daum C."/>
            <person name="Ezra D."/>
            <person name="Gonzalez J."/>
            <person name="Henrissat B."/>
            <person name="Kuo A."/>
            <person name="Liang C."/>
            <person name="Lipzen A."/>
            <person name="Lutzoni F."/>
            <person name="Magnuson J."/>
            <person name="Mondo S."/>
            <person name="Nolan M."/>
            <person name="Ohm R."/>
            <person name="Pangilinan J."/>
            <person name="Park H.-J."/>
            <person name="Ramirez L."/>
            <person name="Alfaro M."/>
            <person name="Sun H."/>
            <person name="Tritt A."/>
            <person name="Yoshinaga Y."/>
            <person name="Zwiers L.-H."/>
            <person name="Turgeon B."/>
            <person name="Goodwin S."/>
            <person name="Spatafora J."/>
            <person name="Crous P."/>
            <person name="Grigoriev I."/>
        </authorList>
    </citation>
    <scope>NUCLEOTIDE SEQUENCE</scope>
    <source>
        <strain evidence="2">CBS 262.69</strain>
    </source>
</reference>
<evidence type="ECO:0000256" key="1">
    <source>
        <dbReference type="SAM" id="MobiDB-lite"/>
    </source>
</evidence>